<dbReference type="PRINTS" id="PR01035">
    <property type="entry name" value="TCRTETA"/>
</dbReference>
<feature type="transmembrane region" description="Helical" evidence="6">
    <location>
        <begin position="45"/>
        <end position="64"/>
    </location>
</feature>
<dbReference type="GO" id="GO:0016020">
    <property type="term" value="C:membrane"/>
    <property type="evidence" value="ECO:0007669"/>
    <property type="project" value="UniProtKB-SubCell"/>
</dbReference>
<dbReference type="InterPro" id="IPR001958">
    <property type="entry name" value="Tet-R_TetA/multi-R_MdtG-like"/>
</dbReference>
<dbReference type="SUPFAM" id="SSF103473">
    <property type="entry name" value="MFS general substrate transporter"/>
    <property type="match status" value="1"/>
</dbReference>
<name>F3L2H1_9GAMM</name>
<feature type="transmembrane region" description="Helical" evidence="6">
    <location>
        <begin position="352"/>
        <end position="369"/>
    </location>
</feature>
<evidence type="ECO:0000259" key="7">
    <source>
        <dbReference type="PROSITE" id="PS50850"/>
    </source>
</evidence>
<dbReference type="Gene3D" id="1.20.1250.20">
    <property type="entry name" value="MFS general substrate transporter like domains"/>
    <property type="match status" value="1"/>
</dbReference>
<dbReference type="CDD" id="cd17330">
    <property type="entry name" value="MFS_SLC46_TetA_like"/>
    <property type="match status" value="1"/>
</dbReference>
<evidence type="ECO:0000313" key="8">
    <source>
        <dbReference type="EMBL" id="EGG29450.1"/>
    </source>
</evidence>
<dbReference type="GO" id="GO:0022857">
    <property type="term" value="F:transmembrane transporter activity"/>
    <property type="evidence" value="ECO:0007669"/>
    <property type="project" value="InterPro"/>
</dbReference>
<feature type="transmembrane region" description="Helical" evidence="6">
    <location>
        <begin position="161"/>
        <end position="183"/>
    </location>
</feature>
<evidence type="ECO:0000313" key="9">
    <source>
        <dbReference type="Proteomes" id="UP000005615"/>
    </source>
</evidence>
<dbReference type="Pfam" id="PF07690">
    <property type="entry name" value="MFS_1"/>
    <property type="match status" value="1"/>
</dbReference>
<proteinExistence type="predicted"/>
<dbReference type="STRING" id="2518989.IMCC3088_1744"/>
<keyword evidence="4 6" id="KW-1133">Transmembrane helix</keyword>
<organism evidence="8 9">
    <name type="scientific">Aequoribacter fuscus</name>
    <dbReference type="NCBI Taxonomy" id="2518989"/>
    <lineage>
        <taxon>Bacteria</taxon>
        <taxon>Pseudomonadati</taxon>
        <taxon>Pseudomonadota</taxon>
        <taxon>Gammaproteobacteria</taxon>
        <taxon>Cellvibrionales</taxon>
        <taxon>Halieaceae</taxon>
        <taxon>Aequoribacter</taxon>
    </lineage>
</organism>
<dbReference type="PANTHER" id="PTHR23504">
    <property type="entry name" value="MAJOR FACILITATOR SUPERFAMILY DOMAIN-CONTAINING PROTEIN 10"/>
    <property type="match status" value="1"/>
</dbReference>
<feature type="transmembrane region" description="Helical" evidence="6">
    <location>
        <begin position="285"/>
        <end position="303"/>
    </location>
</feature>
<feature type="transmembrane region" description="Helical" evidence="6">
    <location>
        <begin position="221"/>
        <end position="242"/>
    </location>
</feature>
<dbReference type="EMBL" id="AEIG01000050">
    <property type="protein sequence ID" value="EGG29450.1"/>
    <property type="molecule type" value="Genomic_DNA"/>
</dbReference>
<evidence type="ECO:0000256" key="1">
    <source>
        <dbReference type="ARBA" id="ARBA00004141"/>
    </source>
</evidence>
<feature type="transmembrane region" description="Helical" evidence="6">
    <location>
        <begin position="12"/>
        <end position="33"/>
    </location>
</feature>
<feature type="domain" description="Major facilitator superfamily (MFS) profile" evidence="7">
    <location>
        <begin position="9"/>
        <end position="399"/>
    </location>
</feature>
<keyword evidence="2" id="KW-0813">Transport</keyword>
<feature type="transmembrane region" description="Helical" evidence="6">
    <location>
        <begin position="254"/>
        <end position="273"/>
    </location>
</feature>
<keyword evidence="9" id="KW-1185">Reference proteome</keyword>
<evidence type="ECO:0000256" key="5">
    <source>
        <dbReference type="ARBA" id="ARBA00023136"/>
    </source>
</evidence>
<feature type="transmembrane region" description="Helical" evidence="6">
    <location>
        <begin position="105"/>
        <end position="124"/>
    </location>
</feature>
<protein>
    <submittedName>
        <fullName evidence="8">Multidrug-efflux transporter</fullName>
    </submittedName>
</protein>
<comment type="subcellular location">
    <subcellularLocation>
        <location evidence="1">Membrane</location>
        <topology evidence="1">Multi-pass membrane protein</topology>
    </subcellularLocation>
</comment>
<feature type="transmembrane region" description="Helical" evidence="6">
    <location>
        <begin position="375"/>
        <end position="393"/>
    </location>
</feature>
<feature type="transmembrane region" description="Helical" evidence="6">
    <location>
        <begin position="76"/>
        <end position="99"/>
    </location>
</feature>
<feature type="transmembrane region" description="Helical" evidence="6">
    <location>
        <begin position="309"/>
        <end position="331"/>
    </location>
</feature>
<evidence type="ECO:0000256" key="4">
    <source>
        <dbReference type="ARBA" id="ARBA00022989"/>
    </source>
</evidence>
<evidence type="ECO:0000256" key="2">
    <source>
        <dbReference type="ARBA" id="ARBA00022448"/>
    </source>
</evidence>
<dbReference type="RefSeq" id="WP_009575977.1">
    <property type="nucleotide sequence ID" value="NZ_AEIG01000050.1"/>
</dbReference>
<dbReference type="PROSITE" id="PS50850">
    <property type="entry name" value="MFS"/>
    <property type="match status" value="1"/>
</dbReference>
<dbReference type="InterPro" id="IPR036259">
    <property type="entry name" value="MFS_trans_sf"/>
</dbReference>
<keyword evidence="3 6" id="KW-0812">Transmembrane</keyword>
<dbReference type="AlphaFoldDB" id="F3L2H1"/>
<dbReference type="eggNOG" id="COG2814">
    <property type="taxonomic scope" value="Bacteria"/>
</dbReference>
<feature type="transmembrane region" description="Helical" evidence="6">
    <location>
        <begin position="136"/>
        <end position="155"/>
    </location>
</feature>
<sequence length="405" mass="43135">MSSTRKHLPIFLLFCVALLDLIGFGIVIPILPFLSPTLGATKFDIALIIVVYAVCSGAMSPFWGRLSDRWGRKRTLMLCLLGAAVSYIALAFAHALWMIFAARAFAGLMAGNLPVAAAMMADLTSLENRASAMGKLGAAFGLGLVVGPFLGGLLSGDTGSFVLPCLVAAAMSLLALGAAGLFLQETVSAQAQAQAEHRRRSEPYRFGSSIVFLRRTQNLRFVSQFTTHSAVISSITYLLPIWTADSLGYTPKEVGMVLGIQGLIMAIIQGGLIGRLIDRFGEIPLMRTALLALVFGLCLAVVASGHVAIPLAFFIAMTGANFCFPILNSLASKRADAKHRGQMMGATGSASAWGRVVGPLVVGFTVTHYGYPAAWAVLVVASLYYVHWAYRVAQVDSESLRINNV</sequence>
<dbReference type="Proteomes" id="UP000005615">
    <property type="component" value="Unassembled WGS sequence"/>
</dbReference>
<evidence type="ECO:0000256" key="3">
    <source>
        <dbReference type="ARBA" id="ARBA00022692"/>
    </source>
</evidence>
<gene>
    <name evidence="8" type="ORF">IMCC3088_1744</name>
</gene>
<dbReference type="PANTHER" id="PTHR23504:SF15">
    <property type="entry name" value="MAJOR FACILITATOR SUPERFAMILY (MFS) PROFILE DOMAIN-CONTAINING PROTEIN"/>
    <property type="match status" value="1"/>
</dbReference>
<keyword evidence="5 6" id="KW-0472">Membrane</keyword>
<dbReference type="InterPro" id="IPR011701">
    <property type="entry name" value="MFS"/>
</dbReference>
<comment type="caution">
    <text evidence="8">The sequence shown here is derived from an EMBL/GenBank/DDBJ whole genome shotgun (WGS) entry which is preliminary data.</text>
</comment>
<accession>F3L2H1</accession>
<evidence type="ECO:0000256" key="6">
    <source>
        <dbReference type="SAM" id="Phobius"/>
    </source>
</evidence>
<reference evidence="8 9" key="1">
    <citation type="journal article" date="2011" name="J. Bacteriol.">
        <title>Genome sequence of strain IMCC3088, a proteorhodopsin-containing marine bacterium belonging to the OM60/NOR5 clade.</title>
        <authorList>
            <person name="Jang Y."/>
            <person name="Oh H.M."/>
            <person name="Kang I."/>
            <person name="Lee K."/>
            <person name="Yang S.J."/>
            <person name="Cho J.C."/>
        </authorList>
    </citation>
    <scope>NUCLEOTIDE SEQUENCE [LARGE SCALE GENOMIC DNA]</scope>
    <source>
        <strain evidence="8 9">IMCC3088</strain>
    </source>
</reference>
<dbReference type="InterPro" id="IPR020846">
    <property type="entry name" value="MFS_dom"/>
</dbReference>